<dbReference type="GO" id="GO:0000156">
    <property type="term" value="F:phosphorelay response regulator activity"/>
    <property type="evidence" value="ECO:0007669"/>
    <property type="project" value="TreeGrafter"/>
</dbReference>
<comment type="caution">
    <text evidence="12">The sequence shown here is derived from an EMBL/GenBank/DDBJ whole genome shotgun (WGS) entry which is preliminary data.</text>
</comment>
<dbReference type="FunFam" id="3.40.50.2300:FF:000001">
    <property type="entry name" value="DNA-binding response regulator PhoB"/>
    <property type="match status" value="1"/>
</dbReference>
<dbReference type="PROSITE" id="PS51755">
    <property type="entry name" value="OMPR_PHOB"/>
    <property type="match status" value="1"/>
</dbReference>
<dbReference type="Pfam" id="PF00486">
    <property type="entry name" value="Trans_reg_C"/>
    <property type="match status" value="1"/>
</dbReference>
<dbReference type="SMART" id="SM00448">
    <property type="entry name" value="REC"/>
    <property type="match status" value="1"/>
</dbReference>
<evidence type="ECO:0000256" key="3">
    <source>
        <dbReference type="ARBA" id="ARBA00023012"/>
    </source>
</evidence>
<evidence type="ECO:0000256" key="4">
    <source>
        <dbReference type="ARBA" id="ARBA00023015"/>
    </source>
</evidence>
<evidence type="ECO:0000256" key="9">
    <source>
        <dbReference type="PROSITE-ProRule" id="PRU01091"/>
    </source>
</evidence>
<dbReference type="CDD" id="cd00383">
    <property type="entry name" value="trans_reg_C"/>
    <property type="match status" value="1"/>
</dbReference>
<accession>A0A1L8CTK2</accession>
<feature type="modified residue" description="4-aspartylphosphate" evidence="8">
    <location>
        <position position="52"/>
    </location>
</feature>
<feature type="domain" description="OmpR/PhoB-type" evidence="11">
    <location>
        <begin position="126"/>
        <end position="225"/>
    </location>
</feature>
<dbReference type="GO" id="GO:0006355">
    <property type="term" value="P:regulation of DNA-templated transcription"/>
    <property type="evidence" value="ECO:0007669"/>
    <property type="project" value="InterPro"/>
</dbReference>
<evidence type="ECO:0000256" key="8">
    <source>
        <dbReference type="PROSITE-ProRule" id="PRU00169"/>
    </source>
</evidence>
<dbReference type="Proteomes" id="UP000187485">
    <property type="component" value="Unassembled WGS sequence"/>
</dbReference>
<feature type="domain" description="Response regulatory" evidence="10">
    <location>
        <begin position="3"/>
        <end position="116"/>
    </location>
</feature>
<evidence type="ECO:0000256" key="1">
    <source>
        <dbReference type="ARBA" id="ARBA00018672"/>
    </source>
</evidence>
<dbReference type="SMART" id="SM00862">
    <property type="entry name" value="Trans_reg_C"/>
    <property type="match status" value="1"/>
</dbReference>
<dbReference type="AlphaFoldDB" id="A0A1L8CTK2"/>
<protein>
    <recommendedName>
        <fullName evidence="1">Stage 0 sporulation protein A homolog</fullName>
    </recommendedName>
</protein>
<name>A0A1L8CTK2_9THEO</name>
<dbReference type="SUPFAM" id="SSF52172">
    <property type="entry name" value="CheY-like"/>
    <property type="match status" value="1"/>
</dbReference>
<dbReference type="GO" id="GO:0032993">
    <property type="term" value="C:protein-DNA complex"/>
    <property type="evidence" value="ECO:0007669"/>
    <property type="project" value="TreeGrafter"/>
</dbReference>
<proteinExistence type="predicted"/>
<evidence type="ECO:0000313" key="12">
    <source>
        <dbReference type="EMBL" id="GAV22256.1"/>
    </source>
</evidence>
<keyword evidence="4" id="KW-0805">Transcription regulation</keyword>
<evidence type="ECO:0000256" key="5">
    <source>
        <dbReference type="ARBA" id="ARBA00023125"/>
    </source>
</evidence>
<gene>
    <name evidence="12" type="ORF">cpu_07660</name>
</gene>
<keyword evidence="2 8" id="KW-0597">Phosphoprotein</keyword>
<dbReference type="InterPro" id="IPR039420">
    <property type="entry name" value="WalR-like"/>
</dbReference>
<dbReference type="Gene3D" id="1.10.10.10">
    <property type="entry name" value="Winged helix-like DNA-binding domain superfamily/Winged helix DNA-binding domain"/>
    <property type="match status" value="1"/>
</dbReference>
<dbReference type="PROSITE" id="PS50110">
    <property type="entry name" value="RESPONSE_REGULATORY"/>
    <property type="match status" value="1"/>
</dbReference>
<keyword evidence="3" id="KW-0902">Two-component regulatory system</keyword>
<dbReference type="InterPro" id="IPR001789">
    <property type="entry name" value="Sig_transdc_resp-reg_receiver"/>
</dbReference>
<evidence type="ECO:0000259" key="11">
    <source>
        <dbReference type="PROSITE" id="PS51755"/>
    </source>
</evidence>
<dbReference type="Gene3D" id="6.10.250.690">
    <property type="match status" value="1"/>
</dbReference>
<dbReference type="PANTHER" id="PTHR48111">
    <property type="entry name" value="REGULATOR OF RPOS"/>
    <property type="match status" value="1"/>
</dbReference>
<evidence type="ECO:0000256" key="2">
    <source>
        <dbReference type="ARBA" id="ARBA00022553"/>
    </source>
</evidence>
<dbReference type="FunFam" id="1.10.10.10:FF:000018">
    <property type="entry name" value="DNA-binding response regulator ResD"/>
    <property type="match status" value="1"/>
</dbReference>
<dbReference type="STRING" id="870242.cpu_07660"/>
<keyword evidence="5 9" id="KW-0238">DNA-binding</keyword>
<feature type="DNA-binding region" description="OmpR/PhoB-type" evidence="9">
    <location>
        <begin position="126"/>
        <end position="225"/>
    </location>
</feature>
<evidence type="ECO:0000256" key="7">
    <source>
        <dbReference type="ARBA" id="ARBA00024867"/>
    </source>
</evidence>
<dbReference type="GO" id="GO:0000976">
    <property type="term" value="F:transcription cis-regulatory region binding"/>
    <property type="evidence" value="ECO:0007669"/>
    <property type="project" value="TreeGrafter"/>
</dbReference>
<dbReference type="GO" id="GO:0005829">
    <property type="term" value="C:cytosol"/>
    <property type="evidence" value="ECO:0007669"/>
    <property type="project" value="TreeGrafter"/>
</dbReference>
<organism evidence="12 13">
    <name type="scientific">Carboxydothermus pertinax</name>
    <dbReference type="NCBI Taxonomy" id="870242"/>
    <lineage>
        <taxon>Bacteria</taxon>
        <taxon>Bacillati</taxon>
        <taxon>Bacillota</taxon>
        <taxon>Clostridia</taxon>
        <taxon>Thermoanaerobacterales</taxon>
        <taxon>Thermoanaerobacteraceae</taxon>
        <taxon>Carboxydothermus</taxon>
    </lineage>
</organism>
<keyword evidence="13" id="KW-1185">Reference proteome</keyword>
<evidence type="ECO:0000256" key="6">
    <source>
        <dbReference type="ARBA" id="ARBA00023163"/>
    </source>
</evidence>
<comment type="function">
    <text evidence="7">May play the central regulatory role in sporulation. It may be an element of the effector pathway responsible for the activation of sporulation genes in response to nutritional stress. Spo0A may act in concert with spo0H (a sigma factor) to control the expression of some genes that are critical to the sporulation process.</text>
</comment>
<evidence type="ECO:0000259" key="10">
    <source>
        <dbReference type="PROSITE" id="PS50110"/>
    </source>
</evidence>
<dbReference type="EMBL" id="BDJK01000010">
    <property type="protein sequence ID" value="GAV22256.1"/>
    <property type="molecule type" value="Genomic_DNA"/>
</dbReference>
<dbReference type="InterPro" id="IPR001867">
    <property type="entry name" value="OmpR/PhoB-type_DNA-bd"/>
</dbReference>
<dbReference type="Pfam" id="PF00072">
    <property type="entry name" value="Response_reg"/>
    <property type="match status" value="1"/>
</dbReference>
<dbReference type="PANTHER" id="PTHR48111:SF40">
    <property type="entry name" value="PHOSPHATE REGULON TRANSCRIPTIONAL REGULATORY PROTEIN PHOB"/>
    <property type="match status" value="1"/>
</dbReference>
<dbReference type="InterPro" id="IPR036388">
    <property type="entry name" value="WH-like_DNA-bd_sf"/>
</dbReference>
<dbReference type="OrthoDB" id="9790442at2"/>
<sequence length="230" mass="26670">MYKILVVEDDLKIQKALAHLLKAENYDFVQTYDGESAVEHFYRENFDLVILDLNLPKQDGFTVLQEIKSREDVPVIILTARGEEMDKITGFTLGVDDYLTKPFSPAELMLRIKAVLRRYRKGKGEGEILRYGEVVLNLKTREVLKNGKPVELTSKEYALFELFLKNSNRVFTKEEIIDRLWPDSYPEDPNIVSVLVRRLREKIEEDPGHPRIIKTVWGVGYKAIKPEKGE</sequence>
<evidence type="ECO:0000313" key="13">
    <source>
        <dbReference type="Proteomes" id="UP000187485"/>
    </source>
</evidence>
<dbReference type="InterPro" id="IPR011006">
    <property type="entry name" value="CheY-like_superfamily"/>
</dbReference>
<reference evidence="13" key="1">
    <citation type="submission" date="2016-12" db="EMBL/GenBank/DDBJ databases">
        <title>Draft Genome Sequences od Carboxydothermus pertinax and islandicus, Hydrogenogenic Carboxydotrophic Bacteria.</title>
        <authorList>
            <person name="Fukuyama Y."/>
            <person name="Ohmae K."/>
            <person name="Yoneda Y."/>
            <person name="Yoshida T."/>
            <person name="Sako Y."/>
        </authorList>
    </citation>
    <scope>NUCLEOTIDE SEQUENCE [LARGE SCALE GENOMIC DNA]</scope>
    <source>
        <strain evidence="13">Ug1</strain>
    </source>
</reference>
<dbReference type="Gene3D" id="3.40.50.2300">
    <property type="match status" value="1"/>
</dbReference>
<keyword evidence="6" id="KW-0804">Transcription</keyword>
<dbReference type="RefSeq" id="WP_075858746.1">
    <property type="nucleotide sequence ID" value="NZ_BDJK01000010.1"/>
</dbReference>